<sequence length="209" mass="20420">MTNDTTYASATGHEGPDGSGTGGTSGTGHHMASSGKAYHNGGVEGDSFEGWYESNLADQMGTLAGPDAGADGGGLVLDLSQTGAVIVINVGTNPETGLQGGSVEFQDADGQPVAWGHFDGVTDIILPDDPTSYYYSESDFEIIGEHGPGLPPKVSLDEYIVEDPGGEDPVGSGGTKGTGSGGTKGSGSGGTKGSGSGGTKGSGSGGTKG</sequence>
<feature type="region of interest" description="Disordered" evidence="1">
    <location>
        <begin position="146"/>
        <end position="209"/>
    </location>
</feature>
<feature type="region of interest" description="Disordered" evidence="1">
    <location>
        <begin position="1"/>
        <end position="40"/>
    </location>
</feature>
<feature type="compositionally biased region" description="Gly residues" evidence="1">
    <location>
        <begin position="171"/>
        <end position="209"/>
    </location>
</feature>
<evidence type="ECO:0000313" key="3">
    <source>
        <dbReference type="Proteomes" id="UP000198440"/>
    </source>
</evidence>
<reference evidence="2 3" key="1">
    <citation type="submission" date="2017-06" db="EMBL/GenBank/DDBJ databases">
        <authorList>
            <person name="Kim H.J."/>
            <person name="Triplett B.A."/>
        </authorList>
    </citation>
    <scope>NUCLEOTIDE SEQUENCE [LARGE SCALE GENOMIC DNA]</scope>
    <source>
        <strain evidence="2 3">DSM 11445</strain>
    </source>
</reference>
<dbReference type="RefSeq" id="WP_212591589.1">
    <property type="nucleotide sequence ID" value="NZ_FZON01000016.1"/>
</dbReference>
<feature type="compositionally biased region" description="Gly residues" evidence="1">
    <location>
        <begin position="17"/>
        <end position="26"/>
    </location>
</feature>
<dbReference type="AlphaFoldDB" id="A0A239EQA7"/>
<accession>A0A239EQA7</accession>
<name>A0A239EQA7_9RHOB</name>
<proteinExistence type="predicted"/>
<organism evidence="2 3">
    <name type="scientific">Antarctobacter heliothermus</name>
    <dbReference type="NCBI Taxonomy" id="74033"/>
    <lineage>
        <taxon>Bacteria</taxon>
        <taxon>Pseudomonadati</taxon>
        <taxon>Pseudomonadota</taxon>
        <taxon>Alphaproteobacteria</taxon>
        <taxon>Rhodobacterales</taxon>
        <taxon>Roseobacteraceae</taxon>
        <taxon>Antarctobacter</taxon>
    </lineage>
</organism>
<evidence type="ECO:0000313" key="2">
    <source>
        <dbReference type="EMBL" id="SNS46448.1"/>
    </source>
</evidence>
<protein>
    <submittedName>
        <fullName evidence="2">Uncharacterized protein</fullName>
    </submittedName>
</protein>
<dbReference type="EMBL" id="FZON01000016">
    <property type="protein sequence ID" value="SNS46448.1"/>
    <property type="molecule type" value="Genomic_DNA"/>
</dbReference>
<evidence type="ECO:0000256" key="1">
    <source>
        <dbReference type="SAM" id="MobiDB-lite"/>
    </source>
</evidence>
<gene>
    <name evidence="2" type="ORF">SAMN04488078_101615</name>
</gene>
<dbReference type="Proteomes" id="UP000198440">
    <property type="component" value="Unassembled WGS sequence"/>
</dbReference>
<feature type="non-terminal residue" evidence="2">
    <location>
        <position position="209"/>
    </location>
</feature>